<organism evidence="11 12">
    <name type="scientific">Variovorax guangxiensis</name>
    <dbReference type="NCBI Taxonomy" id="1775474"/>
    <lineage>
        <taxon>Bacteria</taxon>
        <taxon>Pseudomonadati</taxon>
        <taxon>Pseudomonadota</taxon>
        <taxon>Betaproteobacteria</taxon>
        <taxon>Burkholderiales</taxon>
        <taxon>Comamonadaceae</taxon>
        <taxon>Variovorax</taxon>
    </lineage>
</organism>
<evidence type="ECO:0000256" key="6">
    <source>
        <dbReference type="ARBA" id="ARBA00022777"/>
    </source>
</evidence>
<dbReference type="PRINTS" id="PR00344">
    <property type="entry name" value="BCTRLSENSOR"/>
</dbReference>
<protein>
    <recommendedName>
        <fullName evidence="2">histidine kinase</fullName>
        <ecNumber evidence="2">2.7.13.3</ecNumber>
    </recommendedName>
</protein>
<dbReference type="InterPro" id="IPR050351">
    <property type="entry name" value="BphY/WalK/GraS-like"/>
</dbReference>
<dbReference type="CDD" id="cd00082">
    <property type="entry name" value="HisKA"/>
    <property type="match status" value="1"/>
</dbReference>
<feature type="transmembrane region" description="Helical" evidence="9">
    <location>
        <begin position="138"/>
        <end position="157"/>
    </location>
</feature>
<evidence type="ECO:0000313" key="12">
    <source>
        <dbReference type="Proteomes" id="UP000319212"/>
    </source>
</evidence>
<dbReference type="InterPro" id="IPR005467">
    <property type="entry name" value="His_kinase_dom"/>
</dbReference>
<keyword evidence="9" id="KW-0812">Transmembrane</keyword>
<feature type="transmembrane region" description="Helical" evidence="9">
    <location>
        <begin position="164"/>
        <end position="183"/>
    </location>
</feature>
<keyword evidence="9" id="KW-0472">Membrane</keyword>
<dbReference type="Gene3D" id="3.30.565.10">
    <property type="entry name" value="Histidine kinase-like ATPase, C-terminal domain"/>
    <property type="match status" value="1"/>
</dbReference>
<dbReference type="SMART" id="SM00388">
    <property type="entry name" value="HisKA"/>
    <property type="match status" value="1"/>
</dbReference>
<dbReference type="PANTHER" id="PTHR42878:SF7">
    <property type="entry name" value="SENSOR HISTIDINE KINASE GLRK"/>
    <property type="match status" value="1"/>
</dbReference>
<dbReference type="InterPro" id="IPR036097">
    <property type="entry name" value="HisK_dim/P_sf"/>
</dbReference>
<keyword evidence="3" id="KW-0597">Phosphoprotein</keyword>
<keyword evidence="4" id="KW-0808">Transferase</keyword>
<sequence length="520" mass="56636">MNLFAVFASAPQLQGALFHAHMGVVLAMATMSLVFWLWLHDRLYPLFSAFIVSGLALTVVRDALPNLAHIESEQRAAQTLAVVQCVFNVFSTAFFAALFEFRKNGVWAARLFQAVVLLNLASLAASLCGYHARVMPATNTLALVSTTFGFGFVVWMLALRRWRYLLPALAYAVPTFVGLMALARRVELLPNELHLDTGSPAGFALKFVALMMLGVAVARRTREAEAESRRERTRALDIALQAEAVLERRVQARTDELAKSNQQLLTEVEQRRVLERDLQQSLEAQQQVVALQRQFVGTVSHEFRTPLAIIDAVAQSLARPNAATGADFLPRVAKIRRAVNRLSTLLTNVLAEERLNTTLPGSLRTEAVDVRDLVGESSTLLTAQDAGRLRVQLPDAPVMIAADRTLVDIVLLNLIQNALKYSPVERPVSLAVHAAAGCAHVDVQDQGPGIAPEERERIFGKFHRSEGSASVPGTGLGLYLAREIARQHGGDVTLLDSSAEGSVFRLTMPLSAAGADPDGA</sequence>
<feature type="transmembrane region" description="Helical" evidence="9">
    <location>
        <begin position="203"/>
        <end position="221"/>
    </location>
</feature>
<dbReference type="InterPro" id="IPR003661">
    <property type="entry name" value="HisK_dim/P_dom"/>
</dbReference>
<dbReference type="GO" id="GO:0000155">
    <property type="term" value="F:phosphorelay sensor kinase activity"/>
    <property type="evidence" value="ECO:0007669"/>
    <property type="project" value="InterPro"/>
</dbReference>
<comment type="caution">
    <text evidence="11">The sequence shown here is derived from an EMBL/GenBank/DDBJ whole genome shotgun (WGS) entry which is preliminary data.</text>
</comment>
<evidence type="ECO:0000256" key="8">
    <source>
        <dbReference type="ARBA" id="ARBA00023012"/>
    </source>
</evidence>
<dbReference type="SMART" id="SM00387">
    <property type="entry name" value="HATPase_c"/>
    <property type="match status" value="1"/>
</dbReference>
<dbReference type="InterPro" id="IPR036890">
    <property type="entry name" value="HATPase_C_sf"/>
</dbReference>
<dbReference type="EMBL" id="RCZI01000004">
    <property type="protein sequence ID" value="TPG25755.1"/>
    <property type="molecule type" value="Genomic_DNA"/>
</dbReference>
<dbReference type="SUPFAM" id="SSF55874">
    <property type="entry name" value="ATPase domain of HSP90 chaperone/DNA topoisomerase II/histidine kinase"/>
    <property type="match status" value="1"/>
</dbReference>
<evidence type="ECO:0000256" key="7">
    <source>
        <dbReference type="ARBA" id="ARBA00022840"/>
    </source>
</evidence>
<dbReference type="GO" id="GO:0030295">
    <property type="term" value="F:protein kinase activator activity"/>
    <property type="evidence" value="ECO:0007669"/>
    <property type="project" value="TreeGrafter"/>
</dbReference>
<dbReference type="RefSeq" id="WP_140844350.1">
    <property type="nucleotide sequence ID" value="NZ_RCZI01000004.1"/>
</dbReference>
<evidence type="ECO:0000256" key="9">
    <source>
        <dbReference type="SAM" id="Phobius"/>
    </source>
</evidence>
<keyword evidence="9" id="KW-1133">Transmembrane helix</keyword>
<evidence type="ECO:0000259" key="10">
    <source>
        <dbReference type="PROSITE" id="PS50109"/>
    </source>
</evidence>
<dbReference type="InterPro" id="IPR004358">
    <property type="entry name" value="Sig_transdc_His_kin-like_C"/>
</dbReference>
<feature type="transmembrane region" description="Helical" evidence="9">
    <location>
        <begin position="20"/>
        <end position="39"/>
    </location>
</feature>
<evidence type="ECO:0000256" key="2">
    <source>
        <dbReference type="ARBA" id="ARBA00012438"/>
    </source>
</evidence>
<dbReference type="AlphaFoldDB" id="A0A502DJX6"/>
<keyword evidence="6 11" id="KW-0418">Kinase</keyword>
<accession>A0A502DJX6</accession>
<dbReference type="Pfam" id="PF07695">
    <property type="entry name" value="7TMR-DISM_7TM"/>
    <property type="match status" value="1"/>
</dbReference>
<evidence type="ECO:0000313" key="11">
    <source>
        <dbReference type="EMBL" id="TPG25755.1"/>
    </source>
</evidence>
<reference evidence="11 12" key="1">
    <citation type="journal article" date="2019" name="Environ. Microbiol.">
        <title>Species interactions and distinct microbial communities in high Arctic permafrost affected cryosols are associated with the CH4 and CO2 gas fluxes.</title>
        <authorList>
            <person name="Altshuler I."/>
            <person name="Hamel J."/>
            <person name="Turney S."/>
            <person name="Magnuson E."/>
            <person name="Levesque R."/>
            <person name="Greer C."/>
            <person name="Whyte L.G."/>
        </authorList>
    </citation>
    <scope>NUCLEOTIDE SEQUENCE [LARGE SCALE GENOMIC DNA]</scope>
    <source>
        <strain evidence="11 12">S06.C</strain>
    </source>
</reference>
<gene>
    <name evidence="11" type="ORF">EAH82_15110</name>
</gene>
<keyword evidence="8" id="KW-0902">Two-component regulatory system</keyword>
<dbReference type="Pfam" id="PF02518">
    <property type="entry name" value="HATPase_c"/>
    <property type="match status" value="1"/>
</dbReference>
<evidence type="ECO:0000256" key="5">
    <source>
        <dbReference type="ARBA" id="ARBA00022741"/>
    </source>
</evidence>
<dbReference type="Gene3D" id="1.10.287.130">
    <property type="match status" value="1"/>
</dbReference>
<dbReference type="OrthoDB" id="8807260at2"/>
<dbReference type="PANTHER" id="PTHR42878">
    <property type="entry name" value="TWO-COMPONENT HISTIDINE KINASE"/>
    <property type="match status" value="1"/>
</dbReference>
<dbReference type="Proteomes" id="UP000319212">
    <property type="component" value="Unassembled WGS sequence"/>
</dbReference>
<dbReference type="SUPFAM" id="SSF47384">
    <property type="entry name" value="Homodimeric domain of signal transducing histidine kinase"/>
    <property type="match status" value="1"/>
</dbReference>
<feature type="transmembrane region" description="Helical" evidence="9">
    <location>
        <begin position="76"/>
        <end position="99"/>
    </location>
</feature>
<proteinExistence type="predicted"/>
<keyword evidence="5" id="KW-0547">Nucleotide-binding</keyword>
<comment type="catalytic activity">
    <reaction evidence="1">
        <text>ATP + protein L-histidine = ADP + protein N-phospho-L-histidine.</text>
        <dbReference type="EC" id="2.7.13.3"/>
    </reaction>
</comment>
<keyword evidence="7" id="KW-0067">ATP-binding</keyword>
<dbReference type="Pfam" id="PF00512">
    <property type="entry name" value="HisKA"/>
    <property type="match status" value="1"/>
</dbReference>
<feature type="transmembrane region" description="Helical" evidence="9">
    <location>
        <begin position="46"/>
        <end position="64"/>
    </location>
</feature>
<dbReference type="GO" id="GO:0007234">
    <property type="term" value="P:osmosensory signaling via phosphorelay pathway"/>
    <property type="evidence" value="ECO:0007669"/>
    <property type="project" value="TreeGrafter"/>
</dbReference>
<dbReference type="GO" id="GO:0000156">
    <property type="term" value="F:phosphorelay response regulator activity"/>
    <property type="evidence" value="ECO:0007669"/>
    <property type="project" value="TreeGrafter"/>
</dbReference>
<evidence type="ECO:0000256" key="3">
    <source>
        <dbReference type="ARBA" id="ARBA00022553"/>
    </source>
</evidence>
<evidence type="ECO:0000256" key="1">
    <source>
        <dbReference type="ARBA" id="ARBA00000085"/>
    </source>
</evidence>
<dbReference type="EC" id="2.7.13.3" evidence="2"/>
<dbReference type="InterPro" id="IPR011623">
    <property type="entry name" value="7TMR_DISM_rcpt_extracell_dom1"/>
</dbReference>
<evidence type="ECO:0000256" key="4">
    <source>
        <dbReference type="ARBA" id="ARBA00022679"/>
    </source>
</evidence>
<name>A0A502DJX6_9BURK</name>
<dbReference type="InterPro" id="IPR003594">
    <property type="entry name" value="HATPase_dom"/>
</dbReference>
<dbReference type="CDD" id="cd00075">
    <property type="entry name" value="HATPase"/>
    <property type="match status" value="1"/>
</dbReference>
<feature type="transmembrane region" description="Helical" evidence="9">
    <location>
        <begin position="111"/>
        <end position="132"/>
    </location>
</feature>
<dbReference type="PROSITE" id="PS50109">
    <property type="entry name" value="HIS_KIN"/>
    <property type="match status" value="1"/>
</dbReference>
<dbReference type="GO" id="GO:0005524">
    <property type="term" value="F:ATP binding"/>
    <property type="evidence" value="ECO:0007669"/>
    <property type="project" value="UniProtKB-KW"/>
</dbReference>
<feature type="domain" description="Histidine kinase" evidence="10">
    <location>
        <begin position="298"/>
        <end position="512"/>
    </location>
</feature>